<sequence>MSDSAKLRVVRCPKCENLLPELADYSVYQCGGCGAVLRAKKGNPEVDTLSEKSNEERVGGISAKLENFSEEGISKRFDNFSEKGIANLSDASESDVKSNSSSSSYKKRKDHLSKVTSDKWAVENDIDMNMITNELGNANMGTEYEGLKPQVENASGSRMLGRISDWRSGERGEMEGFRRNPKTDGEGVRFSTSQFLDEGPSTYYSDSTYGYGEALKNRKDLDGSNRVEYLEQDRAELLRKLDELKDQISRSCNVVEKPKENVPLDKGRVHQEPFGGSDTWFPDGSSGSNRGSMQFFAPDKNVARPPYYSHYPEPYPFANRHEMAMHSVYPSMHTSDHIPGYGDPFQSQMLKRAPHQAPGQYQQQPPHPYLSGQYMDADPDLFERYPHNAIFHQPSCSCFHCYEKHQQVPAPVPPSTFCNKRFPDAPNNPMFYHHENRRAFDPRVYNSRISNPPPMNSHDPRPQTRWPGDLNSDMGGFVRCHPQRVVLAKDGRRCRPIAGAAPFMTCYNCFELLQLPKKVLLVEKSQRKMRCGACSTVIYFSVVEKKIVVSVHAETKETPKEIDNDVVNGGTSHSHGHVNRSSMNFCSDDYDNSGYDFPSMEREPVSSSTGQDVNSSKSQETQSLHSSSSTTSEDEDCRDGLIAPREVTNCVDLPKKATVSPPPPGSPLQEHFDYSSNNHAVNRFGKGNRSSRSDQEKVTPIKATSRQNSVKDASMATEMEVSFNEYANTEVSQDTDAGSKEEDHSRINKGGESFFAGIIKKSFRDLSRSNQTTENEKPNITINGHAIPDRLIKKAEKLAGPIQPGQYWYDFRAGFWGVMGGPCLGIIPPSIEEFDYPMPESCAGGNTGVFVNGRELHKKDFNLLASRGLPTGRDKSYIIEISGRVLDEDSGEELDSLGKLAPTVEKVKHGFGMKVPKSAA</sequence>
<evidence type="ECO:0000256" key="2">
    <source>
        <dbReference type="SAM" id="MobiDB-lite"/>
    </source>
</evidence>
<feature type="region of interest" description="Disordered" evidence="2">
    <location>
        <begin position="596"/>
        <end position="713"/>
    </location>
</feature>
<proteinExistence type="predicted"/>
<evidence type="ECO:0008006" key="7">
    <source>
        <dbReference type="Google" id="ProtNLM"/>
    </source>
</evidence>
<organism evidence="5 6">
    <name type="scientific">Liquidambar formosana</name>
    <name type="common">Formosan gum</name>
    <dbReference type="NCBI Taxonomy" id="63359"/>
    <lineage>
        <taxon>Eukaryota</taxon>
        <taxon>Viridiplantae</taxon>
        <taxon>Streptophyta</taxon>
        <taxon>Embryophyta</taxon>
        <taxon>Tracheophyta</taxon>
        <taxon>Spermatophyta</taxon>
        <taxon>Magnoliopsida</taxon>
        <taxon>eudicotyledons</taxon>
        <taxon>Gunneridae</taxon>
        <taxon>Pentapetalae</taxon>
        <taxon>Saxifragales</taxon>
        <taxon>Altingiaceae</taxon>
        <taxon>Liquidambar</taxon>
    </lineage>
</organism>
<evidence type="ECO:0000259" key="4">
    <source>
        <dbReference type="Pfam" id="PF22910"/>
    </source>
</evidence>
<dbReference type="AlphaFoldDB" id="A0AAP0RL42"/>
<dbReference type="InterPro" id="IPR055126">
    <property type="entry name" value="EDR4-like_N"/>
</dbReference>
<dbReference type="PANTHER" id="PTHR31105">
    <property type="entry name" value="EXTRA-LARGE G-PROTEIN-LIKE"/>
    <property type="match status" value="1"/>
</dbReference>
<gene>
    <name evidence="5" type="ORF">L1049_013117</name>
</gene>
<keyword evidence="1" id="KW-0175">Coiled coil</keyword>
<comment type="caution">
    <text evidence="5">The sequence shown here is derived from an EMBL/GenBank/DDBJ whole genome shotgun (WGS) entry which is preliminary data.</text>
</comment>
<evidence type="ECO:0000256" key="1">
    <source>
        <dbReference type="SAM" id="Coils"/>
    </source>
</evidence>
<dbReference type="GO" id="GO:1900150">
    <property type="term" value="P:regulation of defense response to fungus"/>
    <property type="evidence" value="ECO:0007669"/>
    <property type="project" value="InterPro"/>
</dbReference>
<feature type="compositionally biased region" description="Polar residues" evidence="2">
    <location>
        <begin position="702"/>
        <end position="711"/>
    </location>
</feature>
<name>A0AAP0RL42_LIQFO</name>
<dbReference type="PANTHER" id="PTHR31105:SF58">
    <property type="entry name" value="G-LIKE PROTEIN, PUTATIVE (DUF3133)-RELATED"/>
    <property type="match status" value="1"/>
</dbReference>
<evidence type="ECO:0000313" key="6">
    <source>
        <dbReference type="Proteomes" id="UP001415857"/>
    </source>
</evidence>
<feature type="compositionally biased region" description="Low complexity" evidence="2">
    <location>
        <begin position="615"/>
        <end position="631"/>
    </location>
</feature>
<feature type="domain" description="Probable zinc-ribbon" evidence="3">
    <location>
        <begin position="498"/>
        <end position="542"/>
    </location>
</feature>
<dbReference type="EMBL" id="JBBPBK010000008">
    <property type="protein sequence ID" value="KAK9279438.1"/>
    <property type="molecule type" value="Genomic_DNA"/>
</dbReference>
<dbReference type="InterPro" id="IPR021480">
    <property type="entry name" value="Zinc_ribbon_12"/>
</dbReference>
<feature type="domain" description="Enhanced disease resistance 4-like N-terminal" evidence="4">
    <location>
        <begin position="6"/>
        <end position="39"/>
    </location>
</feature>
<evidence type="ECO:0000259" key="3">
    <source>
        <dbReference type="Pfam" id="PF11331"/>
    </source>
</evidence>
<dbReference type="Pfam" id="PF22910">
    <property type="entry name" value="EDR4-like_1st"/>
    <property type="match status" value="1"/>
</dbReference>
<dbReference type="Pfam" id="PF11331">
    <property type="entry name" value="Zn_ribbon_12"/>
    <property type="match status" value="1"/>
</dbReference>
<dbReference type="InterPro" id="IPR040244">
    <property type="entry name" value="EDR4-like"/>
</dbReference>
<feature type="compositionally biased region" description="Polar residues" evidence="2">
    <location>
        <begin position="605"/>
        <end position="614"/>
    </location>
</feature>
<feature type="compositionally biased region" description="Basic and acidic residues" evidence="2">
    <location>
        <begin position="737"/>
        <end position="746"/>
    </location>
</feature>
<dbReference type="Proteomes" id="UP001415857">
    <property type="component" value="Unassembled WGS sequence"/>
</dbReference>
<feature type="compositionally biased region" description="Polar residues" evidence="2">
    <location>
        <begin position="569"/>
        <end position="580"/>
    </location>
</feature>
<feature type="region of interest" description="Disordered" evidence="2">
    <location>
        <begin position="89"/>
        <end position="109"/>
    </location>
</feature>
<protein>
    <recommendedName>
        <fullName evidence="7">Zinc-ribbon domain-containing protein</fullName>
    </recommendedName>
</protein>
<feature type="region of interest" description="Disordered" evidence="2">
    <location>
        <begin position="560"/>
        <end position="580"/>
    </location>
</feature>
<evidence type="ECO:0000313" key="5">
    <source>
        <dbReference type="EMBL" id="KAK9279438.1"/>
    </source>
</evidence>
<keyword evidence="6" id="KW-1185">Reference proteome</keyword>
<accession>A0AAP0RL42</accession>
<feature type="coiled-coil region" evidence="1">
    <location>
        <begin position="227"/>
        <end position="254"/>
    </location>
</feature>
<reference evidence="5 6" key="1">
    <citation type="journal article" date="2024" name="Plant J.">
        <title>Genome sequences and population genomics reveal climatic adaptation and genomic divergence between two closely related sweetgum species.</title>
        <authorList>
            <person name="Xu W.Q."/>
            <person name="Ren C.Q."/>
            <person name="Zhang X.Y."/>
            <person name="Comes H.P."/>
            <person name="Liu X.H."/>
            <person name="Li Y.G."/>
            <person name="Kettle C.J."/>
            <person name="Jalonen R."/>
            <person name="Gaisberger H."/>
            <person name="Ma Y.Z."/>
            <person name="Qiu Y.X."/>
        </authorList>
    </citation>
    <scope>NUCLEOTIDE SEQUENCE [LARGE SCALE GENOMIC DNA]</scope>
    <source>
        <strain evidence="5">Hangzhou</strain>
    </source>
</reference>
<feature type="region of interest" description="Disordered" evidence="2">
    <location>
        <begin position="729"/>
        <end position="748"/>
    </location>
</feature>